<reference evidence="1 2" key="1">
    <citation type="submission" date="2022-04" db="EMBL/GenBank/DDBJ databases">
        <title>Genome diversity in the genus Frankia.</title>
        <authorList>
            <person name="Carlos-Shanley C."/>
            <person name="Hahn D."/>
        </authorList>
    </citation>
    <scope>NUCLEOTIDE SEQUENCE [LARGE SCALE GENOMIC DNA]</scope>
    <source>
        <strain evidence="1 2">Ag45/Mut15</strain>
    </source>
</reference>
<accession>A0ABT0JVH5</accession>
<dbReference type="CDD" id="cd00093">
    <property type="entry name" value="HTH_XRE"/>
    <property type="match status" value="1"/>
</dbReference>
<gene>
    <name evidence="1" type="ORF">MXD59_07150</name>
</gene>
<evidence type="ECO:0000313" key="2">
    <source>
        <dbReference type="Proteomes" id="UP001201873"/>
    </source>
</evidence>
<name>A0ABT0JVH5_9ACTN</name>
<dbReference type="InterPro" id="IPR001387">
    <property type="entry name" value="Cro/C1-type_HTH"/>
</dbReference>
<evidence type="ECO:0000313" key="1">
    <source>
        <dbReference type="EMBL" id="MCK9875550.1"/>
    </source>
</evidence>
<sequence length="388" mass="41395">MSQDVLSRRIGFHRTRISKAENGELPSAELCAALDSYWQTGGELATWQARLDASGNGPREDPTDRRKLVQLAALSALAFETTNRIDTSATAPTLGELEDDVTDIAAGFDTTPRPVLIAEIARRWHQVEAMLDNRLNVTDSQRATLLGGQLAYYLGRLAFTGGHYRDARRFADLSDRYAAQIGDGMLLGSLAALRSSISYYTQRWDEAASTAARARRDAPPYLAARLAAYEARGHARLGRDHETADALADMNAAVEASAAPQPGSSPFTAGSAAMFAAVCAVGLRDGAEARAQARRAVELTDPHTHEERGHAYLCLASGHLLGDRPDPAAAVAASRAAVCVPEGHLSATVVAAVSRVVRDLGPWASDPDVRGLDALVHRSRLSLPGNAP</sequence>
<dbReference type="EMBL" id="JALKFT010000005">
    <property type="protein sequence ID" value="MCK9875550.1"/>
    <property type="molecule type" value="Genomic_DNA"/>
</dbReference>
<protein>
    <submittedName>
        <fullName evidence="1">Helix-turn-helix domain-containing protein</fullName>
    </submittedName>
</protein>
<comment type="caution">
    <text evidence="1">The sequence shown here is derived from an EMBL/GenBank/DDBJ whole genome shotgun (WGS) entry which is preliminary data.</text>
</comment>
<keyword evidence="2" id="KW-1185">Reference proteome</keyword>
<organism evidence="1 2">
    <name type="scientific">Frankia umida</name>
    <dbReference type="NCBI Taxonomy" id="573489"/>
    <lineage>
        <taxon>Bacteria</taxon>
        <taxon>Bacillati</taxon>
        <taxon>Actinomycetota</taxon>
        <taxon>Actinomycetes</taxon>
        <taxon>Frankiales</taxon>
        <taxon>Frankiaceae</taxon>
        <taxon>Frankia</taxon>
    </lineage>
</organism>
<dbReference type="Proteomes" id="UP001201873">
    <property type="component" value="Unassembled WGS sequence"/>
</dbReference>
<proteinExistence type="predicted"/>